<reference evidence="5" key="2">
    <citation type="submission" date="2014-03" db="EMBL/GenBank/DDBJ databases">
        <title>The whipworm genome and dual-species transcriptomics of an intimate host-pathogen interaction.</title>
        <authorList>
            <person name="Foth B.J."/>
            <person name="Tsai I.J."/>
            <person name="Reid A.J."/>
            <person name="Bancroft A.J."/>
            <person name="Nichol S."/>
            <person name="Tracey A."/>
            <person name="Holroyd N."/>
            <person name="Cotton J.A."/>
            <person name="Stanley E.J."/>
            <person name="Zarowiecki M."/>
            <person name="Liu J.Z."/>
            <person name="Huckvale T."/>
            <person name="Cooper P.J."/>
            <person name="Grencis R.K."/>
            <person name="Berriman M."/>
        </authorList>
    </citation>
    <scope>NUCLEOTIDE SEQUENCE [LARGE SCALE GENOMIC DNA]</scope>
</reference>
<organism evidence="5 6">
    <name type="scientific">Trichuris trichiura</name>
    <name type="common">Whipworm</name>
    <name type="synonym">Trichocephalus trichiurus</name>
    <dbReference type="NCBI Taxonomy" id="36087"/>
    <lineage>
        <taxon>Eukaryota</taxon>
        <taxon>Metazoa</taxon>
        <taxon>Ecdysozoa</taxon>
        <taxon>Nematoda</taxon>
        <taxon>Enoplea</taxon>
        <taxon>Dorylaimia</taxon>
        <taxon>Trichinellida</taxon>
        <taxon>Trichuridae</taxon>
        <taxon>Trichuris</taxon>
    </lineage>
</organism>
<dbReference type="GO" id="GO:0005634">
    <property type="term" value="C:nucleus"/>
    <property type="evidence" value="ECO:0007669"/>
    <property type="project" value="TreeGrafter"/>
</dbReference>
<gene>
    <name evidence="5" type="ORF">TTRE_0000774001</name>
</gene>
<dbReference type="InterPro" id="IPR013083">
    <property type="entry name" value="Znf_RING/FYVE/PHD"/>
</dbReference>
<dbReference type="PROSITE" id="PS50014">
    <property type="entry name" value="BROMODOMAIN_2"/>
    <property type="match status" value="1"/>
</dbReference>
<dbReference type="PANTHER" id="PTHR46379">
    <property type="entry name" value="ZINC FINGER MYND DOMAIN-CONTAINING"/>
    <property type="match status" value="1"/>
</dbReference>
<keyword evidence="1 2" id="KW-0103">Bromodomain</keyword>
<proteinExistence type="predicted"/>
<dbReference type="OrthoDB" id="6272564at2759"/>
<dbReference type="InterPro" id="IPR047269">
    <property type="entry name" value="ZMY11"/>
</dbReference>
<dbReference type="SUPFAM" id="SSF57903">
    <property type="entry name" value="FYVE/PHD zinc finger"/>
    <property type="match status" value="1"/>
</dbReference>
<evidence type="ECO:0000256" key="2">
    <source>
        <dbReference type="PROSITE-ProRule" id="PRU00035"/>
    </source>
</evidence>
<dbReference type="Gene3D" id="3.30.40.10">
    <property type="entry name" value="Zinc/RING finger domain, C3HC4 (zinc finger)"/>
    <property type="match status" value="1"/>
</dbReference>
<accession>A0A077ZGC5</accession>
<evidence type="ECO:0000256" key="1">
    <source>
        <dbReference type="ARBA" id="ARBA00023117"/>
    </source>
</evidence>
<dbReference type="Pfam" id="PF00439">
    <property type="entry name" value="Bromodomain"/>
    <property type="match status" value="1"/>
</dbReference>
<dbReference type="AlphaFoldDB" id="A0A077ZGC5"/>
<keyword evidence="6" id="KW-1185">Reference proteome</keyword>
<evidence type="ECO:0000313" key="6">
    <source>
        <dbReference type="Proteomes" id="UP000030665"/>
    </source>
</evidence>
<dbReference type="InterPro" id="IPR011011">
    <property type="entry name" value="Znf_FYVE_PHD"/>
</dbReference>
<evidence type="ECO:0000256" key="3">
    <source>
        <dbReference type="SAM" id="MobiDB-lite"/>
    </source>
</evidence>
<evidence type="ECO:0000313" key="5">
    <source>
        <dbReference type="EMBL" id="CDW59406.1"/>
    </source>
</evidence>
<feature type="region of interest" description="Disordered" evidence="3">
    <location>
        <begin position="278"/>
        <end position="316"/>
    </location>
</feature>
<dbReference type="EMBL" id="HG806586">
    <property type="protein sequence ID" value="CDW59406.1"/>
    <property type="molecule type" value="Genomic_DNA"/>
</dbReference>
<feature type="compositionally biased region" description="Polar residues" evidence="3">
    <location>
        <begin position="288"/>
        <end position="299"/>
    </location>
</feature>
<protein>
    <submittedName>
        <fullName evidence="5">Bromodomain domain containing protein</fullName>
    </submittedName>
</protein>
<dbReference type="GO" id="GO:0009966">
    <property type="term" value="P:regulation of signal transduction"/>
    <property type="evidence" value="ECO:0007669"/>
    <property type="project" value="TreeGrafter"/>
</dbReference>
<feature type="domain" description="Bromo" evidence="4">
    <location>
        <begin position="186"/>
        <end position="237"/>
    </location>
</feature>
<dbReference type="PANTHER" id="PTHR46379:SF1">
    <property type="entry name" value="ZINC FINGER MYND DOMAIN-CONTAINING PROTEIN 11"/>
    <property type="match status" value="1"/>
</dbReference>
<dbReference type="Gene3D" id="1.20.920.10">
    <property type="entry name" value="Bromodomain-like"/>
    <property type="match status" value="1"/>
</dbReference>
<dbReference type="InterPro" id="IPR001487">
    <property type="entry name" value="Bromodomain"/>
</dbReference>
<reference evidence="5" key="1">
    <citation type="submission" date="2014-01" db="EMBL/GenBank/DDBJ databases">
        <authorList>
            <person name="Aslett M."/>
        </authorList>
    </citation>
    <scope>NUCLEOTIDE SEQUENCE</scope>
</reference>
<evidence type="ECO:0000259" key="4">
    <source>
        <dbReference type="PROSITE" id="PS50014"/>
    </source>
</evidence>
<dbReference type="SUPFAM" id="SSF47370">
    <property type="entry name" value="Bromodomain"/>
    <property type="match status" value="1"/>
</dbReference>
<sequence>MKTYSFVSSVPPKKVSQLWTLVNHIRCCNGTATLDFIVRKAEGTFGWTRKDTISYVEECVAGHLLLRASDRVKNGNFYSIPVLLEEVMEKDIYCFNCHQLGNVRNCTSCFRAFHTECLPENFSSAGMLLLCPSCQTHLWELNCEIKPLIKLLKPTLDSLSKKAGSCKLMNIPGRCSGIVRISPCRNLFVFIAHHMDLSIISMKLENGLYWKLCEFLSDVEIMVHNVNIIYGCNSDMTKTAERTFEEAKAATSAWDSGNMIDRGYLKNATAGLMLTRKRKRGSFKRTGPSKSGTGEQPTGSVKRGFQSARGKRSCRA</sequence>
<dbReference type="STRING" id="36087.A0A077ZGC5"/>
<dbReference type="InterPro" id="IPR036427">
    <property type="entry name" value="Bromodomain-like_sf"/>
</dbReference>
<name>A0A077ZGC5_TRITR</name>
<dbReference type="Proteomes" id="UP000030665">
    <property type="component" value="Unassembled WGS sequence"/>
</dbReference>
<dbReference type="GO" id="GO:0034243">
    <property type="term" value="P:regulation of transcription elongation by RNA polymerase II"/>
    <property type="evidence" value="ECO:0007669"/>
    <property type="project" value="InterPro"/>
</dbReference>
<dbReference type="GO" id="GO:0003714">
    <property type="term" value="F:transcription corepressor activity"/>
    <property type="evidence" value="ECO:0007669"/>
    <property type="project" value="InterPro"/>
</dbReference>